<protein>
    <submittedName>
        <fullName evidence="2">F-box domain-containing protein</fullName>
    </submittedName>
</protein>
<dbReference type="WBParaSite" id="L893_g5325.t2">
    <property type="protein sequence ID" value="L893_g5325.t2"/>
    <property type="gene ID" value="L893_g5325"/>
</dbReference>
<name>A0A1I8AF73_9BILA</name>
<accession>A0A1I8AF73</accession>
<evidence type="ECO:0000313" key="2">
    <source>
        <dbReference type="WBParaSite" id="L893_g5325.t2"/>
    </source>
</evidence>
<proteinExistence type="predicted"/>
<dbReference type="Proteomes" id="UP000095287">
    <property type="component" value="Unplaced"/>
</dbReference>
<sequence>MSTREKVPTGKGNKVSYCHTFGSPHGPSLSKCPVQSPPTMESVPVVFLDALCATLKKKDLNILQQIVEPWMSTVTTHYSRRREIRVSLHVNPEGTEVGIRVVKIGVFGASVNLESFVWSKYDRIRYIQMNKFDQFGAQPLKMPLERFRTKVLPLLNSFADAYDLDISSFHRYRLLMDTLFSGLRAPALIRTGNFGENCIKFVEQKIASDQLQGLDLLGTEWAASMKATLKSFLKSQNFMKLDLFGTNLTVDKDMLIIMFERFFNGDLRKGTRLQGRPSDEMTDIHRALESGDTLPSLGRLLEQRATIRRELNHIRWARPGQASLHAWFVSPELVHIYVR</sequence>
<reference evidence="2" key="1">
    <citation type="submission" date="2016-11" db="UniProtKB">
        <authorList>
            <consortium name="WormBaseParasite"/>
        </authorList>
    </citation>
    <scope>IDENTIFICATION</scope>
</reference>
<evidence type="ECO:0000313" key="1">
    <source>
        <dbReference type="Proteomes" id="UP000095287"/>
    </source>
</evidence>
<keyword evidence="1" id="KW-1185">Reference proteome</keyword>
<dbReference type="AlphaFoldDB" id="A0A1I8AF73"/>
<organism evidence="1 2">
    <name type="scientific">Steinernema glaseri</name>
    <dbReference type="NCBI Taxonomy" id="37863"/>
    <lineage>
        <taxon>Eukaryota</taxon>
        <taxon>Metazoa</taxon>
        <taxon>Ecdysozoa</taxon>
        <taxon>Nematoda</taxon>
        <taxon>Chromadorea</taxon>
        <taxon>Rhabditida</taxon>
        <taxon>Tylenchina</taxon>
        <taxon>Panagrolaimomorpha</taxon>
        <taxon>Strongyloidoidea</taxon>
        <taxon>Steinernematidae</taxon>
        <taxon>Steinernema</taxon>
    </lineage>
</organism>